<sequence length="120" mass="13889">MEDLHIWPAVKNRLYRNTAENDDSVVERQRGWEEAYFLVIRQSCHIGDYNQKVAKGKKIVGKMQKQEMQHKSFNEVKGNIIEDATHDDGSEEQNKEIIESMKTPTGYSGCTPQFKGKKSR</sequence>
<evidence type="ECO:0000313" key="2">
    <source>
        <dbReference type="EMBL" id="KAL3633552.1"/>
    </source>
</evidence>
<dbReference type="AlphaFoldDB" id="A0ABD3CV92"/>
<dbReference type="Proteomes" id="UP001632038">
    <property type="component" value="Unassembled WGS sequence"/>
</dbReference>
<proteinExistence type="predicted"/>
<feature type="compositionally biased region" description="Polar residues" evidence="1">
    <location>
        <begin position="102"/>
        <end position="111"/>
    </location>
</feature>
<gene>
    <name evidence="2" type="ORF">CASFOL_022314</name>
</gene>
<evidence type="ECO:0000256" key="1">
    <source>
        <dbReference type="SAM" id="MobiDB-lite"/>
    </source>
</evidence>
<accession>A0ABD3CV92</accession>
<evidence type="ECO:0000313" key="3">
    <source>
        <dbReference type="Proteomes" id="UP001632038"/>
    </source>
</evidence>
<name>A0ABD3CV92_9LAMI</name>
<protein>
    <submittedName>
        <fullName evidence="2">Uncharacterized protein</fullName>
    </submittedName>
</protein>
<dbReference type="EMBL" id="JAVIJP010000029">
    <property type="protein sequence ID" value="KAL3633552.1"/>
    <property type="molecule type" value="Genomic_DNA"/>
</dbReference>
<feature type="region of interest" description="Disordered" evidence="1">
    <location>
        <begin position="98"/>
        <end position="120"/>
    </location>
</feature>
<comment type="caution">
    <text evidence="2">The sequence shown here is derived from an EMBL/GenBank/DDBJ whole genome shotgun (WGS) entry which is preliminary data.</text>
</comment>
<keyword evidence="3" id="KW-1185">Reference proteome</keyword>
<organism evidence="2 3">
    <name type="scientific">Castilleja foliolosa</name>
    <dbReference type="NCBI Taxonomy" id="1961234"/>
    <lineage>
        <taxon>Eukaryota</taxon>
        <taxon>Viridiplantae</taxon>
        <taxon>Streptophyta</taxon>
        <taxon>Embryophyta</taxon>
        <taxon>Tracheophyta</taxon>
        <taxon>Spermatophyta</taxon>
        <taxon>Magnoliopsida</taxon>
        <taxon>eudicotyledons</taxon>
        <taxon>Gunneridae</taxon>
        <taxon>Pentapetalae</taxon>
        <taxon>asterids</taxon>
        <taxon>lamiids</taxon>
        <taxon>Lamiales</taxon>
        <taxon>Orobanchaceae</taxon>
        <taxon>Pedicularideae</taxon>
        <taxon>Castillejinae</taxon>
        <taxon>Castilleja</taxon>
    </lineage>
</organism>
<reference evidence="3" key="1">
    <citation type="journal article" date="2024" name="IScience">
        <title>Strigolactones Initiate the Formation of Haustorium-like Structures in Castilleja.</title>
        <authorList>
            <person name="Buerger M."/>
            <person name="Peterson D."/>
            <person name="Chory J."/>
        </authorList>
    </citation>
    <scope>NUCLEOTIDE SEQUENCE [LARGE SCALE GENOMIC DNA]</scope>
</reference>